<dbReference type="EC" id="3.1.4.52" evidence="3"/>
<dbReference type="PANTHER" id="PTHR43155">
    <property type="entry name" value="CYCLIC DI-GMP PHOSPHODIESTERASE PA4108-RELATED"/>
    <property type="match status" value="1"/>
</dbReference>
<dbReference type="Gene3D" id="1.10.3210.10">
    <property type="entry name" value="Hypothetical protein af1432"/>
    <property type="match status" value="1"/>
</dbReference>
<proteinExistence type="predicted"/>
<dbReference type="OrthoDB" id="9804747at2"/>
<name>U5MUC9_CLOSA</name>
<evidence type="ECO:0000313" key="4">
    <source>
        <dbReference type="Proteomes" id="UP000017118"/>
    </source>
</evidence>
<feature type="domain" description="HD-GYP" evidence="2">
    <location>
        <begin position="47"/>
        <end position="236"/>
    </location>
</feature>
<dbReference type="eggNOG" id="COG2206">
    <property type="taxonomic scope" value="Bacteria"/>
</dbReference>
<dbReference type="CDD" id="cd00077">
    <property type="entry name" value="HDc"/>
    <property type="match status" value="1"/>
</dbReference>
<dbReference type="InterPro" id="IPR006674">
    <property type="entry name" value="HD_domain"/>
</dbReference>
<dbReference type="Pfam" id="PF13487">
    <property type="entry name" value="HD_5"/>
    <property type="match status" value="1"/>
</dbReference>
<sequence length="236" mass="27351">MIIFKFVLTSLSVIIRKELGAMNDEEKIKDILKKVKNHICDEKAFESINMTKQTLEVLINIFYEKNKKEGQHCYRVSKLCEKMGKALELSKDTVDELRIVGLLHDIGKIRIKESILNKKEKLTNDEWNHLKRHPEIGCEILLMVDGMIEVAEYVLAHHERYDGLGYPKGTSGKEIPIQSRIISIVDSYDAIVSERCYRKALPEEFAIEELRINSGLQFDPDLTKIFIEKVLNKQFN</sequence>
<dbReference type="NCBIfam" id="TIGR00277">
    <property type="entry name" value="HDIG"/>
    <property type="match status" value="1"/>
</dbReference>
<dbReference type="InterPro" id="IPR003607">
    <property type="entry name" value="HD/PDEase_dom"/>
</dbReference>
<organism evidence="3 4">
    <name type="scientific">Clostridium saccharobutylicum DSM 13864</name>
    <dbReference type="NCBI Taxonomy" id="1345695"/>
    <lineage>
        <taxon>Bacteria</taxon>
        <taxon>Bacillati</taxon>
        <taxon>Bacillota</taxon>
        <taxon>Clostridia</taxon>
        <taxon>Eubacteriales</taxon>
        <taxon>Clostridiaceae</taxon>
        <taxon>Clostridium</taxon>
    </lineage>
</organism>
<dbReference type="InterPro" id="IPR006675">
    <property type="entry name" value="HDIG_dom"/>
</dbReference>
<dbReference type="GO" id="GO:0071111">
    <property type="term" value="F:cyclic-guanylate-specific phosphodiesterase activity"/>
    <property type="evidence" value="ECO:0007669"/>
    <property type="project" value="UniProtKB-EC"/>
</dbReference>
<dbReference type="PATRIC" id="fig|1345695.3.peg.3219"/>
<evidence type="ECO:0000259" key="1">
    <source>
        <dbReference type="PROSITE" id="PS51831"/>
    </source>
</evidence>
<dbReference type="AlphaFoldDB" id="U5MUC9"/>
<evidence type="ECO:0000259" key="2">
    <source>
        <dbReference type="PROSITE" id="PS51832"/>
    </source>
</evidence>
<dbReference type="KEGG" id="csb:CLSA_c32390"/>
<dbReference type="EMBL" id="CP006721">
    <property type="protein sequence ID" value="AGX44205.1"/>
    <property type="molecule type" value="Genomic_DNA"/>
</dbReference>
<reference evidence="3 4" key="1">
    <citation type="journal article" date="2013" name="Genome Announc.">
        <title>Complete Genome Sequence of the Solvent Producer Clostridium saccharobutylicum NCP262 (DSM 13864).</title>
        <authorList>
            <person name="Poehlein A."/>
            <person name="Hartwich K."/>
            <person name="Krabben P."/>
            <person name="Ehrenreich A."/>
            <person name="Liebl W."/>
            <person name="Durre P."/>
            <person name="Gottschalk G."/>
            <person name="Daniel R."/>
        </authorList>
    </citation>
    <scope>NUCLEOTIDE SEQUENCE [LARGE SCALE GENOMIC DNA]</scope>
    <source>
        <strain evidence="3">DSM 13864</strain>
    </source>
</reference>
<keyword evidence="4" id="KW-1185">Reference proteome</keyword>
<dbReference type="PANTHER" id="PTHR43155:SF2">
    <property type="entry name" value="CYCLIC DI-GMP PHOSPHODIESTERASE PA4108"/>
    <property type="match status" value="1"/>
</dbReference>
<keyword evidence="3" id="KW-0378">Hydrolase</keyword>
<dbReference type="InterPro" id="IPR037522">
    <property type="entry name" value="HD_GYP_dom"/>
</dbReference>
<evidence type="ECO:0000313" key="3">
    <source>
        <dbReference type="EMBL" id="AGX44205.1"/>
    </source>
</evidence>
<dbReference type="PROSITE" id="PS51831">
    <property type="entry name" value="HD"/>
    <property type="match status" value="1"/>
</dbReference>
<dbReference type="SMART" id="SM00471">
    <property type="entry name" value="HDc"/>
    <property type="match status" value="1"/>
</dbReference>
<dbReference type="HOGENOM" id="CLU_000445_92_3_9"/>
<dbReference type="SUPFAM" id="SSF109604">
    <property type="entry name" value="HD-domain/PDEase-like"/>
    <property type="match status" value="1"/>
</dbReference>
<protein>
    <submittedName>
        <fullName evidence="3">Cyclic di-GMP phosphodiesterase response regulator RpfG</fullName>
        <ecNumber evidence="3">3.1.4.52</ecNumber>
    </submittedName>
</protein>
<gene>
    <name evidence="3" type="primary">rpfG7</name>
    <name evidence="3" type="ORF">CLSA_c32390</name>
</gene>
<dbReference type="Proteomes" id="UP000017118">
    <property type="component" value="Chromosome"/>
</dbReference>
<dbReference type="PROSITE" id="PS51832">
    <property type="entry name" value="HD_GYP"/>
    <property type="match status" value="1"/>
</dbReference>
<accession>U5MUC9</accession>
<feature type="domain" description="HD" evidence="1">
    <location>
        <begin position="69"/>
        <end position="191"/>
    </location>
</feature>